<name>A0A0B6WZC9_9BACT</name>
<accession>A0A0B6WZC9</accession>
<dbReference type="CDD" id="cd18114">
    <property type="entry name" value="ATP-synt_flagellum-secretory_path_III_C"/>
    <property type="match status" value="1"/>
</dbReference>
<keyword evidence="3" id="KW-0963">Cytoplasm</keyword>
<dbReference type="InterPro" id="IPR040627">
    <property type="entry name" value="T3SS_ATPase_C"/>
</dbReference>
<dbReference type="SMART" id="SM00382">
    <property type="entry name" value="AAA"/>
    <property type="match status" value="1"/>
</dbReference>
<evidence type="ECO:0000256" key="2">
    <source>
        <dbReference type="ARBA" id="ARBA00022448"/>
    </source>
</evidence>
<feature type="domain" description="AAA+ ATPase" evidence="8">
    <location>
        <begin position="166"/>
        <end position="348"/>
    </location>
</feature>
<dbReference type="Gene3D" id="3.40.50.12240">
    <property type="match status" value="1"/>
</dbReference>
<dbReference type="CDD" id="cd01136">
    <property type="entry name" value="ATPase_flagellum-secretory_path_III"/>
    <property type="match status" value="1"/>
</dbReference>
<dbReference type="GO" id="GO:0005524">
    <property type="term" value="F:ATP binding"/>
    <property type="evidence" value="ECO:0007669"/>
    <property type="project" value="UniProtKB-KW"/>
</dbReference>
<dbReference type="GO" id="GO:0005737">
    <property type="term" value="C:cytoplasm"/>
    <property type="evidence" value="ECO:0007669"/>
    <property type="project" value="UniProtKB-SubCell"/>
</dbReference>
<keyword evidence="10" id="KW-1185">Reference proteome</keyword>
<sequence length="445" mass="47792">MAEQLKQHDPSSPLARYFERLAKVDPLVSVGTVTRAIGMIIESRGPAASVGELCRLERADGDSLPLEVVGFRDSMVLTMPLGAMPNLRAGDRVIATGSCGEVGVGTALLGRVIDALGRPLDDHGPITPSEFYPLRPDPVNPLARANITDPLSTGVRAIDGLLTIGKGQRIGIFGGSGVGKSTLLGMMAKRTAADLNVIALIGERGREVRGFIERELGEEGMRRSVVLVSTSDDSPLVRIRAALAATAIAEYFKDQGADVLLIMDSVTRFAMAQREIGLAAGEPPSSRGYTPSVFALLPRLLERAGNFADAGSITAFYTVLVEGDDMNEPIADAVRSILDGHIVLSRALAARNHYPCIDVLHSTSRLFTEVTSMEHRAAAGRVRELLAAYERAEDLINIGAYQRGSNPRVDEAIARHDAIISYLKQDRSEIVDYETAITQLIELAK</sequence>
<dbReference type="STRING" id="454194.PYK22_01644"/>
<dbReference type="SUPFAM" id="SSF52540">
    <property type="entry name" value="P-loop containing nucleoside triphosphate hydrolases"/>
    <property type="match status" value="1"/>
</dbReference>
<dbReference type="Pfam" id="PF02874">
    <property type="entry name" value="ATP-synt_ab_N"/>
    <property type="match status" value="1"/>
</dbReference>
<protein>
    <submittedName>
        <fullName evidence="9">Type III secretion system ATPase, FliI/YscN</fullName>
        <ecNumber evidence="9">3.6.3.15</ecNumber>
    </submittedName>
</protein>
<dbReference type="GO" id="GO:0016887">
    <property type="term" value="F:ATP hydrolysis activity"/>
    <property type="evidence" value="ECO:0007669"/>
    <property type="project" value="InterPro"/>
</dbReference>
<gene>
    <name evidence="9" type="ORF">PYK22_01644</name>
</gene>
<dbReference type="OrthoDB" id="9802718at2"/>
<organism evidence="9 10">
    <name type="scientific">Pyrinomonas methylaliphatogenes</name>
    <dbReference type="NCBI Taxonomy" id="454194"/>
    <lineage>
        <taxon>Bacteria</taxon>
        <taxon>Pseudomonadati</taxon>
        <taxon>Acidobacteriota</taxon>
        <taxon>Blastocatellia</taxon>
        <taxon>Blastocatellales</taxon>
        <taxon>Pyrinomonadaceae</taxon>
        <taxon>Pyrinomonas</taxon>
    </lineage>
</organism>
<dbReference type="AlphaFoldDB" id="A0A0B6WZC9"/>
<dbReference type="InterPro" id="IPR005714">
    <property type="entry name" value="ATPase_T3SS_FliI/YscN"/>
</dbReference>
<keyword evidence="4" id="KW-0547">Nucleotide-binding</keyword>
<evidence type="ECO:0000256" key="7">
    <source>
        <dbReference type="ARBA" id="ARBA00022967"/>
    </source>
</evidence>
<comment type="subcellular location">
    <subcellularLocation>
        <location evidence="1">Cytoplasm</location>
    </subcellularLocation>
</comment>
<dbReference type="Pfam" id="PF00006">
    <property type="entry name" value="ATP-synt_ab"/>
    <property type="match status" value="1"/>
</dbReference>
<proteinExistence type="predicted"/>
<dbReference type="GO" id="GO:0030254">
    <property type="term" value="P:protein secretion by the type III secretion system"/>
    <property type="evidence" value="ECO:0007669"/>
    <property type="project" value="InterPro"/>
</dbReference>
<dbReference type="Proteomes" id="UP000031518">
    <property type="component" value="Unassembled WGS sequence"/>
</dbReference>
<dbReference type="FunFam" id="3.40.50.12240:FF:000002">
    <property type="entry name" value="Flagellum-specific ATP synthase FliI"/>
    <property type="match status" value="1"/>
</dbReference>
<evidence type="ECO:0000256" key="5">
    <source>
        <dbReference type="ARBA" id="ARBA00022840"/>
    </source>
</evidence>
<keyword evidence="5" id="KW-0067">ATP-binding</keyword>
<reference evidence="9 10" key="2">
    <citation type="submission" date="2015-01" db="EMBL/GenBank/DDBJ databases">
        <title>Complete genome sequence of Pyrinomonas methylaliphatogenes type strain K22T.</title>
        <authorList>
            <person name="Lee K.C.Y."/>
            <person name="Power J.F."/>
            <person name="Dunfield P.F."/>
            <person name="Morgan X.C."/>
            <person name="Huttenhower C."/>
            <person name="Stott M.B."/>
        </authorList>
    </citation>
    <scope>NUCLEOTIDE SEQUENCE [LARGE SCALE GENOMIC DNA]</scope>
    <source>
        <strain evidence="9 10">K22</strain>
    </source>
</reference>
<dbReference type="InterPro" id="IPR027417">
    <property type="entry name" value="P-loop_NTPase"/>
</dbReference>
<dbReference type="InterPro" id="IPR004100">
    <property type="entry name" value="ATPase_F1/V1/A1_a/bsu_N"/>
</dbReference>
<evidence type="ECO:0000256" key="1">
    <source>
        <dbReference type="ARBA" id="ARBA00004496"/>
    </source>
</evidence>
<dbReference type="GO" id="GO:0046933">
    <property type="term" value="F:proton-transporting ATP synthase activity, rotational mechanism"/>
    <property type="evidence" value="ECO:0007669"/>
    <property type="project" value="TreeGrafter"/>
</dbReference>
<keyword evidence="6" id="KW-0653">Protein transport</keyword>
<evidence type="ECO:0000313" key="10">
    <source>
        <dbReference type="Proteomes" id="UP000031518"/>
    </source>
</evidence>
<evidence type="ECO:0000256" key="6">
    <source>
        <dbReference type="ARBA" id="ARBA00022927"/>
    </source>
</evidence>
<dbReference type="CDD" id="cd18117">
    <property type="entry name" value="ATP-synt_flagellum-secretory_path_III_N"/>
    <property type="match status" value="1"/>
</dbReference>
<keyword evidence="2" id="KW-0813">Transport</keyword>
<dbReference type="EC" id="3.6.3.15" evidence="9"/>
<dbReference type="InterPro" id="IPR050053">
    <property type="entry name" value="ATPase_alpha/beta_chains"/>
</dbReference>
<dbReference type="PANTHER" id="PTHR15184:SF9">
    <property type="entry name" value="SPI-1 TYPE 3 SECRETION SYSTEM ATPASE"/>
    <property type="match status" value="1"/>
</dbReference>
<dbReference type="PANTHER" id="PTHR15184">
    <property type="entry name" value="ATP SYNTHASE"/>
    <property type="match status" value="1"/>
</dbReference>
<dbReference type="InterPro" id="IPR000194">
    <property type="entry name" value="ATPase_F1/V1/A1_a/bsu_nucl-bd"/>
</dbReference>
<evidence type="ECO:0000259" key="8">
    <source>
        <dbReference type="SMART" id="SM00382"/>
    </source>
</evidence>
<dbReference type="NCBIfam" id="TIGR01026">
    <property type="entry name" value="fliI_yscN"/>
    <property type="match status" value="1"/>
</dbReference>
<dbReference type="EMBL" id="CBXV010000005">
    <property type="protein sequence ID" value="CDM65639.1"/>
    <property type="molecule type" value="Genomic_DNA"/>
</dbReference>
<reference evidence="9 10" key="1">
    <citation type="submission" date="2013-12" db="EMBL/GenBank/DDBJ databases">
        <authorList>
            <person name="Stott M."/>
        </authorList>
    </citation>
    <scope>NUCLEOTIDE SEQUENCE [LARGE SCALE GENOMIC DNA]</scope>
    <source>
        <strain evidence="9 10">K22</strain>
    </source>
</reference>
<dbReference type="GO" id="GO:0030257">
    <property type="term" value="C:type III protein secretion system complex"/>
    <property type="evidence" value="ECO:0007669"/>
    <property type="project" value="InterPro"/>
</dbReference>
<evidence type="ECO:0000256" key="4">
    <source>
        <dbReference type="ARBA" id="ARBA00022741"/>
    </source>
</evidence>
<keyword evidence="9" id="KW-0378">Hydrolase</keyword>
<dbReference type="InterPro" id="IPR003593">
    <property type="entry name" value="AAA+_ATPase"/>
</dbReference>
<dbReference type="Pfam" id="PF18269">
    <property type="entry name" value="T3SS_ATPase_C"/>
    <property type="match status" value="1"/>
</dbReference>
<evidence type="ECO:0000256" key="3">
    <source>
        <dbReference type="ARBA" id="ARBA00022490"/>
    </source>
</evidence>
<dbReference type="RefSeq" id="WP_041976025.1">
    <property type="nucleotide sequence ID" value="NZ_CBXV010000005.1"/>
</dbReference>
<evidence type="ECO:0000313" key="9">
    <source>
        <dbReference type="EMBL" id="CDM65639.1"/>
    </source>
</evidence>
<keyword evidence="7" id="KW-1278">Translocase</keyword>